<name>A0ABT4W6W1_9RHOB</name>
<reference evidence="1 2" key="1">
    <citation type="submission" date="2023-01" db="EMBL/GenBank/DDBJ databases">
        <authorList>
            <person name="Yoon J.-W."/>
        </authorList>
    </citation>
    <scope>NUCLEOTIDE SEQUENCE [LARGE SCALE GENOMIC DNA]</scope>
    <source>
        <strain evidence="1 2">KMU-50</strain>
    </source>
</reference>
<dbReference type="EMBL" id="JAQIIO010000014">
    <property type="protein sequence ID" value="MDA5095717.1"/>
    <property type="molecule type" value="Genomic_DNA"/>
</dbReference>
<gene>
    <name evidence="1" type="ORF">O2N63_16620</name>
</gene>
<organism evidence="1 2">
    <name type="scientific">Aliiroseovarius salicola</name>
    <dbReference type="NCBI Taxonomy" id="3009082"/>
    <lineage>
        <taxon>Bacteria</taxon>
        <taxon>Pseudomonadati</taxon>
        <taxon>Pseudomonadota</taxon>
        <taxon>Alphaproteobacteria</taxon>
        <taxon>Rhodobacterales</taxon>
        <taxon>Paracoccaceae</taxon>
        <taxon>Aliiroseovarius</taxon>
    </lineage>
</organism>
<sequence length="252" mass="27062">MSAAEMSHDALNACAELVAKGDPDRFLAAMTGTPEERKLLFPLYAFNLEIARAPFMSNEPMVGLVRLQFWRDVIEGKTVATHEVAGPLRELLASGELDAMLLARMIDMRERDVDGIGRVSASSIIEYAEGTSGALIAASVHGDPKALNDLGTASGIANWLLSLPELSRAGRGHVQPTEDLVTELAAEGLRRLAIARRTLPRQGSAALRSAWRAGGVLTRAKSAPHLANEGALGGSEFARRGRLLWLSTTGRW</sequence>
<comment type="caution">
    <text evidence="1">The sequence shown here is derived from an EMBL/GenBank/DDBJ whole genome shotgun (WGS) entry which is preliminary data.</text>
</comment>
<dbReference type="Gene3D" id="1.10.600.10">
    <property type="entry name" value="Farnesyl Diphosphate Synthase"/>
    <property type="match status" value="1"/>
</dbReference>
<dbReference type="InterPro" id="IPR008949">
    <property type="entry name" value="Isoprenoid_synthase_dom_sf"/>
</dbReference>
<accession>A0ABT4W6W1</accession>
<dbReference type="Proteomes" id="UP001528040">
    <property type="component" value="Unassembled WGS sequence"/>
</dbReference>
<protein>
    <submittedName>
        <fullName evidence="1">Squalene/phytoene synthase family protein</fullName>
    </submittedName>
</protein>
<evidence type="ECO:0000313" key="1">
    <source>
        <dbReference type="EMBL" id="MDA5095717.1"/>
    </source>
</evidence>
<evidence type="ECO:0000313" key="2">
    <source>
        <dbReference type="Proteomes" id="UP001528040"/>
    </source>
</evidence>
<dbReference type="SUPFAM" id="SSF48576">
    <property type="entry name" value="Terpenoid synthases"/>
    <property type="match status" value="1"/>
</dbReference>
<dbReference type="InterPro" id="IPR002060">
    <property type="entry name" value="Squ/phyt_synthse"/>
</dbReference>
<dbReference type="RefSeq" id="WP_271055427.1">
    <property type="nucleotide sequence ID" value="NZ_JAQIIO010000014.1"/>
</dbReference>
<dbReference type="Pfam" id="PF00494">
    <property type="entry name" value="SQS_PSY"/>
    <property type="match status" value="1"/>
</dbReference>
<keyword evidence="2" id="KW-1185">Reference proteome</keyword>
<proteinExistence type="predicted"/>